<comment type="caution">
    <text evidence="1">The sequence shown here is derived from an EMBL/GenBank/DDBJ whole genome shotgun (WGS) entry which is preliminary data.</text>
</comment>
<gene>
    <name evidence="1" type="ORF">ACFFJ8_23440</name>
</gene>
<dbReference type="Proteomes" id="UP001589818">
    <property type="component" value="Unassembled WGS sequence"/>
</dbReference>
<protein>
    <recommendedName>
        <fullName evidence="3">Chloramphenicol acetyltransferase</fullName>
    </recommendedName>
</protein>
<proteinExistence type="predicted"/>
<evidence type="ECO:0000313" key="2">
    <source>
        <dbReference type="Proteomes" id="UP001589818"/>
    </source>
</evidence>
<dbReference type="Gene3D" id="3.40.50.300">
    <property type="entry name" value="P-loop containing nucleotide triphosphate hydrolases"/>
    <property type="match status" value="1"/>
</dbReference>
<evidence type="ECO:0008006" key="3">
    <source>
        <dbReference type="Google" id="ProtNLM"/>
    </source>
</evidence>
<dbReference type="EMBL" id="JBHLVF010000041">
    <property type="protein sequence ID" value="MFC0394305.1"/>
    <property type="molecule type" value="Genomic_DNA"/>
</dbReference>
<sequence length="212" mass="24645">MPIVCLEGTSAVGKSTTCKAFADRYDAYIVEETHFLFGPTKWQGMELVDWHLACQTKRWEIALEMSKEYPYVLLDGDVFKLWYDWVYGLDHSVFEYESNYFRSKLISGEISFPHCYIVLWAGESDLRNRKESDITRGRRLFDKHLKLVEPQIKFFSALNGLIPNYVGVHKAETIEGNILNIENQISLSSGLSAQQNLQLFDFMIEYFRTTNP</sequence>
<dbReference type="SUPFAM" id="SSF52540">
    <property type="entry name" value="P-loop containing nucleoside triphosphate hydrolases"/>
    <property type="match status" value="1"/>
</dbReference>
<reference evidence="1 2" key="1">
    <citation type="submission" date="2024-09" db="EMBL/GenBank/DDBJ databases">
        <authorList>
            <person name="Sun Q."/>
            <person name="Mori K."/>
        </authorList>
    </citation>
    <scope>NUCLEOTIDE SEQUENCE [LARGE SCALE GENOMIC DNA]</scope>
    <source>
        <strain evidence="1 2">CCM 4839</strain>
    </source>
</reference>
<dbReference type="InterPro" id="IPR027417">
    <property type="entry name" value="P-loop_NTPase"/>
</dbReference>
<evidence type="ECO:0000313" key="1">
    <source>
        <dbReference type="EMBL" id="MFC0394305.1"/>
    </source>
</evidence>
<accession>A0ABV6JEH8</accession>
<organism evidence="1 2">
    <name type="scientific">Paenibacillus mendelii</name>
    <dbReference type="NCBI Taxonomy" id="206163"/>
    <lineage>
        <taxon>Bacteria</taxon>
        <taxon>Bacillati</taxon>
        <taxon>Bacillota</taxon>
        <taxon>Bacilli</taxon>
        <taxon>Bacillales</taxon>
        <taxon>Paenibacillaceae</taxon>
        <taxon>Paenibacillus</taxon>
    </lineage>
</organism>
<keyword evidence="2" id="KW-1185">Reference proteome</keyword>
<dbReference type="RefSeq" id="WP_204815460.1">
    <property type="nucleotide sequence ID" value="NZ_JANHOF010000001.1"/>
</dbReference>
<name>A0ABV6JEH8_9BACL</name>